<dbReference type="EMBL" id="UINC01011808">
    <property type="protein sequence ID" value="SVA51880.1"/>
    <property type="molecule type" value="Genomic_DNA"/>
</dbReference>
<keyword evidence="1" id="KW-0378">Hydrolase</keyword>
<proteinExistence type="predicted"/>
<dbReference type="GO" id="GO:0016788">
    <property type="term" value="F:hydrolase activity, acting on ester bonds"/>
    <property type="evidence" value="ECO:0007669"/>
    <property type="project" value="UniProtKB-ARBA"/>
</dbReference>
<feature type="domain" description="Dienelactone hydrolase" evidence="2">
    <location>
        <begin position="75"/>
        <end position="239"/>
    </location>
</feature>
<dbReference type="AlphaFoldDB" id="A0A381WH72"/>
<dbReference type="SUPFAM" id="SSF53474">
    <property type="entry name" value="alpha/beta-Hydrolases"/>
    <property type="match status" value="1"/>
</dbReference>
<dbReference type="PANTHER" id="PTHR22946:SF9">
    <property type="entry name" value="POLYKETIDE TRANSFERASE AF380"/>
    <property type="match status" value="1"/>
</dbReference>
<dbReference type="PANTHER" id="PTHR22946">
    <property type="entry name" value="DIENELACTONE HYDROLASE DOMAIN-CONTAINING PROTEIN-RELATED"/>
    <property type="match status" value="1"/>
</dbReference>
<evidence type="ECO:0000313" key="3">
    <source>
        <dbReference type="EMBL" id="SVA51880.1"/>
    </source>
</evidence>
<organism evidence="3">
    <name type="scientific">marine metagenome</name>
    <dbReference type="NCBI Taxonomy" id="408172"/>
    <lineage>
        <taxon>unclassified sequences</taxon>
        <taxon>metagenomes</taxon>
        <taxon>ecological metagenomes</taxon>
    </lineage>
</organism>
<gene>
    <name evidence="3" type="ORF">METZ01_LOCUS104734</name>
</gene>
<reference evidence="3" key="1">
    <citation type="submission" date="2018-05" db="EMBL/GenBank/DDBJ databases">
        <authorList>
            <person name="Lanie J.A."/>
            <person name="Ng W.-L."/>
            <person name="Kazmierczak K.M."/>
            <person name="Andrzejewski T.M."/>
            <person name="Davidsen T.M."/>
            <person name="Wayne K.J."/>
            <person name="Tettelin H."/>
            <person name="Glass J.I."/>
            <person name="Rusch D."/>
            <person name="Podicherti R."/>
            <person name="Tsui H.-C.T."/>
            <person name="Winkler M.E."/>
        </authorList>
    </citation>
    <scope>NUCLEOTIDE SEQUENCE</scope>
</reference>
<dbReference type="Gene3D" id="3.40.50.1820">
    <property type="entry name" value="alpha/beta hydrolase"/>
    <property type="match status" value="1"/>
</dbReference>
<evidence type="ECO:0000256" key="1">
    <source>
        <dbReference type="ARBA" id="ARBA00022801"/>
    </source>
</evidence>
<dbReference type="Pfam" id="PF01738">
    <property type="entry name" value="DLH"/>
    <property type="match status" value="1"/>
</dbReference>
<feature type="non-terminal residue" evidence="3">
    <location>
        <position position="245"/>
    </location>
</feature>
<evidence type="ECO:0000259" key="2">
    <source>
        <dbReference type="Pfam" id="PF01738"/>
    </source>
</evidence>
<dbReference type="InterPro" id="IPR029058">
    <property type="entry name" value="AB_hydrolase_fold"/>
</dbReference>
<dbReference type="InterPro" id="IPR002925">
    <property type="entry name" value="Dienelactn_hydro"/>
</dbReference>
<name>A0A381WH72_9ZZZZ</name>
<dbReference type="InterPro" id="IPR050261">
    <property type="entry name" value="FrsA_esterase"/>
</dbReference>
<sequence length="245" mass="26654">MKKLLLISTLFLVLVIYGAWKLTSQKESVVNVYLETDFTMAPDGIVGFPSWNASTAKELTEGPDFAEIKVNGGGLLVLPPQASIETPVPAVIILHGSGGDWTGRSIYLANRLAKHGIAGFAVDTFVARNLRPTDDYFERLQKASIYTQIIDGFNALKALQQHPYIDGENIAVTGFSLGGGSTLYSMFEPVATGILGKDGPRFSAYASFYAGCSLDFEKFEVEGSPVLIMMGEADESMSIERCEWF</sequence>
<accession>A0A381WH72</accession>
<protein>
    <recommendedName>
        <fullName evidence="2">Dienelactone hydrolase domain-containing protein</fullName>
    </recommendedName>
</protein>